<dbReference type="OrthoDB" id="3269001at2759"/>
<name>A0A9Q3HH10_9BASI</name>
<dbReference type="AlphaFoldDB" id="A0A9Q3HH10"/>
<feature type="region of interest" description="Disordered" evidence="1">
    <location>
        <begin position="483"/>
        <end position="505"/>
    </location>
</feature>
<feature type="compositionally biased region" description="Polar residues" evidence="1">
    <location>
        <begin position="493"/>
        <end position="505"/>
    </location>
</feature>
<dbReference type="PANTHER" id="PTHR46579:SF1">
    <property type="entry name" value="F5_8 TYPE C DOMAIN-CONTAINING PROTEIN"/>
    <property type="match status" value="1"/>
</dbReference>
<accession>A0A9Q3HH10</accession>
<evidence type="ECO:0000313" key="3">
    <source>
        <dbReference type="Proteomes" id="UP000765509"/>
    </source>
</evidence>
<gene>
    <name evidence="2" type="ORF">O181_044611</name>
</gene>
<protein>
    <submittedName>
        <fullName evidence="2">Uncharacterized protein</fullName>
    </submittedName>
</protein>
<dbReference type="Proteomes" id="UP000765509">
    <property type="component" value="Unassembled WGS sequence"/>
</dbReference>
<evidence type="ECO:0000313" key="2">
    <source>
        <dbReference type="EMBL" id="MBW0504896.1"/>
    </source>
</evidence>
<reference evidence="2" key="1">
    <citation type="submission" date="2021-03" db="EMBL/GenBank/DDBJ databases">
        <title>Draft genome sequence of rust myrtle Austropuccinia psidii MF-1, a brazilian biotype.</title>
        <authorList>
            <person name="Quecine M.C."/>
            <person name="Pachon D.M.R."/>
            <person name="Bonatelli M.L."/>
            <person name="Correr F.H."/>
            <person name="Franceschini L.M."/>
            <person name="Leite T.F."/>
            <person name="Margarido G.R.A."/>
            <person name="Almeida C.A."/>
            <person name="Ferrarezi J.A."/>
            <person name="Labate C.A."/>
        </authorList>
    </citation>
    <scope>NUCLEOTIDE SEQUENCE</scope>
    <source>
        <strain evidence="2">MF-1</strain>
    </source>
</reference>
<dbReference type="EMBL" id="AVOT02018205">
    <property type="protein sequence ID" value="MBW0504896.1"/>
    <property type="molecule type" value="Genomic_DNA"/>
</dbReference>
<sequence length="895" mass="102139">MHQGLLVSRSTRNRHWSKQSQIENKISLDLSNLIVDNISDNESIASPSTTEASALHSPHKKNSSDLIQMILGFMAWLYLSVGVSRERCHIAREFLVKIIGLLQANNYNSAIDKEIPKDIRTIVKQLNVTPEIHKHVCCPLCYSVYDFETSPFDCGYQEFPHSTPCGESLFPPLYIKPFPCMTKQSQHLQHPPKPLKDCIPFSMYITQNFVNCLKWFIPQMEDSIDDWRQEVQAETNSISDYQHSNAWKSLYPPFQTSQESLMALSFSLFVDWFNPLTNKLAGRQVSLGVLALNCLNLPPAKRWKLQNTFISGIIPAPNQPDMITINDILSVFVDEINPLSTGINISTPKYPNSQKVIIKLGCWIGDLVATHKVAGYASHSAKFFCTWCDCVKDNIEKLEVGHLRQARTVRDYSHAFKQARNQAERERILKKAGVRWSELNRLPYWDPVQHVSLGLMHMWYEGVLKNHFVNRWQWSFEQSSEKKQDNDLDENNTTEINDGMSTDSQSKKIQGLSNVQVNKFKSLFQDVIVRTGVTRIPSQIGTAKAGKIKASEWKSLFSIYLPLVVLDVFLGDFDSIESTLPSNWLLLKNVCTLVMCTNILISQSINESDGNSFLHQYKTYCKTSEVLFSHCTIKPNHHYALHVKAQLSWWGPLCAISENSGEQLNGFLQKLKNNGKSEKFGLTLMNRFCQWQRLEEKNFLTKNVPQPAAPPVNFTLDRETYLQILSYLKKTDASIRDHLKIPHPEGAKILLNYAKEITALSCGNRPNSFNITNKPPNNIIKYKTESGHERYGLVQHILKVLWEPQKDTFLLIKGLKKIEHTSTSHKTLLSIFRSLSINQLTTTGHLDLIQSSQVCGLCAYRHLPAWSLGIKQPTMLVRLIKESHYSLVDEKATIF</sequence>
<dbReference type="PANTHER" id="PTHR46579">
    <property type="entry name" value="F5/8 TYPE C DOMAIN-CONTAINING PROTEIN-RELATED"/>
    <property type="match status" value="1"/>
</dbReference>
<proteinExistence type="predicted"/>
<keyword evidence="3" id="KW-1185">Reference proteome</keyword>
<organism evidence="2 3">
    <name type="scientific">Austropuccinia psidii MF-1</name>
    <dbReference type="NCBI Taxonomy" id="1389203"/>
    <lineage>
        <taxon>Eukaryota</taxon>
        <taxon>Fungi</taxon>
        <taxon>Dikarya</taxon>
        <taxon>Basidiomycota</taxon>
        <taxon>Pucciniomycotina</taxon>
        <taxon>Pucciniomycetes</taxon>
        <taxon>Pucciniales</taxon>
        <taxon>Sphaerophragmiaceae</taxon>
        <taxon>Austropuccinia</taxon>
    </lineage>
</organism>
<evidence type="ECO:0000256" key="1">
    <source>
        <dbReference type="SAM" id="MobiDB-lite"/>
    </source>
</evidence>
<comment type="caution">
    <text evidence="2">The sequence shown here is derived from an EMBL/GenBank/DDBJ whole genome shotgun (WGS) entry which is preliminary data.</text>
</comment>